<feature type="transmembrane region" description="Helical" evidence="5">
    <location>
        <begin position="371"/>
        <end position="392"/>
    </location>
</feature>
<evidence type="ECO:0000313" key="8">
    <source>
        <dbReference type="Proteomes" id="UP000794436"/>
    </source>
</evidence>
<dbReference type="InterPro" id="IPR008271">
    <property type="entry name" value="Ser/Thr_kinase_AS"/>
</dbReference>
<accession>A0A8K1C7A7</accession>
<keyword evidence="4" id="KW-0067">ATP-binding</keyword>
<name>A0A8K1C7A7_PYTOL</name>
<dbReference type="PANTHER" id="PTHR44329:SF214">
    <property type="entry name" value="PROTEIN KINASE DOMAIN-CONTAINING PROTEIN"/>
    <property type="match status" value="1"/>
</dbReference>
<evidence type="ECO:0000256" key="2">
    <source>
        <dbReference type="ARBA" id="ARBA00022741"/>
    </source>
</evidence>
<dbReference type="Gene3D" id="1.10.510.10">
    <property type="entry name" value="Transferase(Phosphotransferase) domain 1"/>
    <property type="match status" value="1"/>
</dbReference>
<dbReference type="Proteomes" id="UP000794436">
    <property type="component" value="Unassembled WGS sequence"/>
</dbReference>
<dbReference type="EMBL" id="SPLM01000114">
    <property type="protein sequence ID" value="TMW57738.1"/>
    <property type="molecule type" value="Genomic_DNA"/>
</dbReference>
<dbReference type="PROSITE" id="PS50011">
    <property type="entry name" value="PROTEIN_KINASE_DOM"/>
    <property type="match status" value="1"/>
</dbReference>
<reference evidence="7" key="1">
    <citation type="submission" date="2019-03" db="EMBL/GenBank/DDBJ databases">
        <title>Long read genome sequence of the mycoparasitic Pythium oligandrum ATCC 38472 isolated from sugarbeet rhizosphere.</title>
        <authorList>
            <person name="Gaulin E."/>
        </authorList>
    </citation>
    <scope>NUCLEOTIDE SEQUENCE</scope>
    <source>
        <strain evidence="7">ATCC 38472_TT</strain>
    </source>
</reference>
<proteinExistence type="predicted"/>
<keyword evidence="5" id="KW-1133">Transmembrane helix</keyword>
<dbReference type="SUPFAM" id="SSF56112">
    <property type="entry name" value="Protein kinase-like (PK-like)"/>
    <property type="match status" value="1"/>
</dbReference>
<dbReference type="GO" id="GO:0005524">
    <property type="term" value="F:ATP binding"/>
    <property type="evidence" value="ECO:0007669"/>
    <property type="project" value="UniProtKB-KW"/>
</dbReference>
<organism evidence="7 8">
    <name type="scientific">Pythium oligandrum</name>
    <name type="common">Mycoparasitic fungus</name>
    <dbReference type="NCBI Taxonomy" id="41045"/>
    <lineage>
        <taxon>Eukaryota</taxon>
        <taxon>Sar</taxon>
        <taxon>Stramenopiles</taxon>
        <taxon>Oomycota</taxon>
        <taxon>Peronosporomycetes</taxon>
        <taxon>Pythiales</taxon>
        <taxon>Pythiaceae</taxon>
        <taxon>Pythium</taxon>
    </lineage>
</organism>
<keyword evidence="3" id="KW-0418">Kinase</keyword>
<dbReference type="SMART" id="SM00220">
    <property type="entry name" value="S_TKc"/>
    <property type="match status" value="1"/>
</dbReference>
<dbReference type="PANTHER" id="PTHR44329">
    <property type="entry name" value="SERINE/THREONINE-PROTEIN KINASE TNNI3K-RELATED"/>
    <property type="match status" value="1"/>
</dbReference>
<evidence type="ECO:0000313" key="7">
    <source>
        <dbReference type="EMBL" id="TMW57738.1"/>
    </source>
</evidence>
<evidence type="ECO:0000259" key="6">
    <source>
        <dbReference type="PROSITE" id="PS50011"/>
    </source>
</evidence>
<sequence length="689" mass="75429">MNADLTDPQYSCPSDVTFTTDCKDDQGQFAYCIVQPEDNSCKLHSDCRPTAFPDVLCNSMRIARVDNIPANITSLNLGFNALREFNPTYTNGTSNLRVLSLAANYFEDMDDLTIPSSVQIMYVHIVVDGSNQGLTECLWTKDIESQLPQHTQVFPGILECHQASRVTQSDPGCESNTPGIADLEAKNIGLASLGDLQLPSTIMNLDVSANPNMTFDKFVAPADLRSFVAVQSEIKALSEIDFSPTQQLSAIILNGNNISSITGVNFPSGLQTLDLNGSDVSCFIVRESDVSTLTGLKNFAVTSISQDGCDRVAMNGTSRPSLTIAGDNYTFSVMDDETFASRYFPRKLEFTAAPLDASSAPSGPTVSSSTAAIVALVAVIALILSSVGIIIYRRRKNERLQYTDIKRSRVLAKGGFGIVYLATFNDREVVAKQILPEKAKDSHAISRFMDEIRLWAKLNHPNIVQFLVLLWTTLADVTVVTEYMSNGDLAVMLRSQAAVSRHRELFTWTKSAGQIKRNKLELAIDIAEALVYLHGQSPSIIHRDLKSQNVLLNESCVAKVTDFGISREVEDYMTAEIGTVAWIAPEILDGGQYTERADIYSFGVVLSELDTCEKPYASGIHTPTGEFIAKVPNAHIALAVSDGSLRPSFDNDCPRAIRAIAQRCLERNAEDRPTPFELLTELCALQGQL</sequence>
<evidence type="ECO:0000256" key="4">
    <source>
        <dbReference type="ARBA" id="ARBA00022840"/>
    </source>
</evidence>
<dbReference type="CDD" id="cd13999">
    <property type="entry name" value="STKc_MAP3K-like"/>
    <property type="match status" value="1"/>
</dbReference>
<keyword evidence="8" id="KW-1185">Reference proteome</keyword>
<keyword evidence="5" id="KW-0812">Transmembrane</keyword>
<dbReference type="PRINTS" id="PR00109">
    <property type="entry name" value="TYRKINASE"/>
</dbReference>
<dbReference type="Gene3D" id="3.80.10.10">
    <property type="entry name" value="Ribonuclease Inhibitor"/>
    <property type="match status" value="2"/>
</dbReference>
<dbReference type="AlphaFoldDB" id="A0A8K1C7A7"/>
<keyword evidence="1" id="KW-0808">Transferase</keyword>
<dbReference type="Pfam" id="PF07714">
    <property type="entry name" value="PK_Tyr_Ser-Thr"/>
    <property type="match status" value="1"/>
</dbReference>
<protein>
    <recommendedName>
        <fullName evidence="6">Protein kinase domain-containing protein</fullName>
    </recommendedName>
</protein>
<dbReference type="GO" id="GO:0004674">
    <property type="term" value="F:protein serine/threonine kinase activity"/>
    <property type="evidence" value="ECO:0007669"/>
    <property type="project" value="TreeGrafter"/>
</dbReference>
<dbReference type="InterPro" id="IPR032675">
    <property type="entry name" value="LRR_dom_sf"/>
</dbReference>
<dbReference type="InterPro" id="IPR001245">
    <property type="entry name" value="Ser-Thr/Tyr_kinase_cat_dom"/>
</dbReference>
<dbReference type="InterPro" id="IPR051681">
    <property type="entry name" value="Ser/Thr_Kinases-Pseudokinases"/>
</dbReference>
<evidence type="ECO:0000256" key="1">
    <source>
        <dbReference type="ARBA" id="ARBA00022679"/>
    </source>
</evidence>
<evidence type="ECO:0000256" key="3">
    <source>
        <dbReference type="ARBA" id="ARBA00022777"/>
    </source>
</evidence>
<feature type="domain" description="Protein kinase" evidence="6">
    <location>
        <begin position="405"/>
        <end position="689"/>
    </location>
</feature>
<dbReference type="SUPFAM" id="SSF52058">
    <property type="entry name" value="L domain-like"/>
    <property type="match status" value="1"/>
</dbReference>
<dbReference type="OrthoDB" id="4062651at2759"/>
<dbReference type="InterPro" id="IPR000719">
    <property type="entry name" value="Prot_kinase_dom"/>
</dbReference>
<dbReference type="PROSITE" id="PS00108">
    <property type="entry name" value="PROTEIN_KINASE_ST"/>
    <property type="match status" value="1"/>
</dbReference>
<dbReference type="FunFam" id="3.30.200.20:FF:000180">
    <property type="entry name" value="serine/threonine-protein kinase STY46-like"/>
    <property type="match status" value="1"/>
</dbReference>
<evidence type="ECO:0000256" key="5">
    <source>
        <dbReference type="SAM" id="Phobius"/>
    </source>
</evidence>
<dbReference type="InterPro" id="IPR011009">
    <property type="entry name" value="Kinase-like_dom_sf"/>
</dbReference>
<gene>
    <name evidence="7" type="ORF">Poli38472_014341</name>
</gene>
<keyword evidence="5" id="KW-0472">Membrane</keyword>
<comment type="caution">
    <text evidence="7">The sequence shown here is derived from an EMBL/GenBank/DDBJ whole genome shotgun (WGS) entry which is preliminary data.</text>
</comment>
<keyword evidence="2" id="KW-0547">Nucleotide-binding</keyword>